<feature type="compositionally biased region" description="Basic and acidic residues" evidence="2">
    <location>
        <begin position="15"/>
        <end position="48"/>
    </location>
</feature>
<dbReference type="AlphaFoldDB" id="A0A0F7UF71"/>
<feature type="compositionally biased region" description="Basic and acidic residues" evidence="2">
    <location>
        <begin position="62"/>
        <end position="83"/>
    </location>
</feature>
<feature type="compositionally biased region" description="Basic and acidic residues" evidence="2">
    <location>
        <begin position="239"/>
        <end position="250"/>
    </location>
</feature>
<protein>
    <submittedName>
        <fullName evidence="3">Glutamic acid-rich protein, putative</fullName>
    </submittedName>
</protein>
<organism evidence="3">
    <name type="scientific">Neospora caninum (strain Liverpool)</name>
    <dbReference type="NCBI Taxonomy" id="572307"/>
    <lineage>
        <taxon>Eukaryota</taxon>
        <taxon>Sar</taxon>
        <taxon>Alveolata</taxon>
        <taxon>Apicomplexa</taxon>
        <taxon>Conoidasida</taxon>
        <taxon>Coccidia</taxon>
        <taxon>Eucoccidiorida</taxon>
        <taxon>Eimeriorina</taxon>
        <taxon>Sarcocystidae</taxon>
        <taxon>Neospora</taxon>
    </lineage>
</organism>
<feature type="compositionally biased region" description="Basic and acidic residues" evidence="2">
    <location>
        <begin position="797"/>
        <end position="815"/>
    </location>
</feature>
<feature type="compositionally biased region" description="Basic and acidic residues" evidence="2">
    <location>
        <begin position="162"/>
        <end position="179"/>
    </location>
</feature>
<name>A0A0F7UF71_NEOCL</name>
<feature type="compositionally biased region" description="Polar residues" evidence="2">
    <location>
        <begin position="120"/>
        <end position="135"/>
    </location>
</feature>
<feature type="region of interest" description="Disordered" evidence="2">
    <location>
        <begin position="427"/>
        <end position="473"/>
    </location>
</feature>
<feature type="compositionally biased region" description="Basic and acidic residues" evidence="2">
    <location>
        <begin position="95"/>
        <end position="119"/>
    </location>
</feature>
<sequence>MYGDVERMFQLADVGDGHSAEAQSEKEKEFRQKEDSDVYEGDGRDRGTLSETLQNVGETWEDADRHPQSGDDGNEAKEKEIRQRYLIRNDSGQSEDEHRKAAGQKREWEKQENGERTELDIQNVSDVESGGNQQMNDDEQLETRQIDRMMDADLLLVNESEGINHERSDGERQEQNHEENTDDDLEETDRDDRVERIVQGSEDDVQQQSQRRDQAGDDGEEEEHNVCSAETDSPWDGESGEHQPRFRSVDDGETQSDPDNHEERAPMRRSSPVAVEEAIPHQITASSKAGVRIRFRTIASIVDCLPSLEDPSARRLEAAAVAAEILESLEQRAERLLVYNTRIVTQTKKRVGSSRASSGQKARLRFDSLPDAIEEDDNTMYGQWKLKEATAAEAASGLLRALEESAIEKLTSQVEDVDWKEINWEHQSTPHARGHENDPIDDTHGSGNENRRSILRFGDDNQNVDAESEETNLQEEIHEDLSTMSDEKAAREFDLWLGRATTLRLSMEYGGEPEAPSVPKEHPERSDLRTLLRGEGLSMFQDLGKASGGKREGISAINSLDTSVKAAAARHLITPSLKQEKLWHMFGRDTEAGRLLHRLYASRAAALGSPGTLYPAPKIKDSNDDPNFRIINSKSRTFASSRKGHFRRVKISVPRVGRHPVPRRDGLPDVDGKASWDHGAVASGRLDNYGGGRRSLTKIAQGVEQQRKEILADAQAAAMRAAAYHQHGQSREQAKEALQEAFYLEECRTLPAAARLPALPREDRQHLQKGRTARQAREGLGGHPSAGKMVAGGGTAERGEEWGKPIDSKKGMTREQKHLFDKTLHEIQYREERLRKLRDALPDDVLTAAAAEDCASRQKGVSQARQALAAQMGRSQRAKRKIQENLREETKLVKEIAERVRDLQTLKRLSGAHVRQQTDGSSIV</sequence>
<feature type="coiled-coil region" evidence="1">
    <location>
        <begin position="879"/>
        <end position="906"/>
    </location>
</feature>
<feature type="compositionally biased region" description="Acidic residues" evidence="2">
    <location>
        <begin position="180"/>
        <end position="189"/>
    </location>
</feature>
<gene>
    <name evidence="3" type="ORF">BN1204_042970</name>
</gene>
<feature type="region of interest" description="Disordered" evidence="2">
    <location>
        <begin position="755"/>
        <end position="815"/>
    </location>
</feature>
<reference evidence="3" key="1">
    <citation type="journal article" date="2015" name="PLoS ONE">
        <title>Comprehensive Evaluation of Toxoplasma gondii VEG and Neospora caninum LIV Genomes with Tachyzoite Stage Transcriptome and Proteome Defines Novel Transcript Features.</title>
        <authorList>
            <person name="Ramaprasad A."/>
            <person name="Mourier T."/>
            <person name="Naeem R."/>
            <person name="Malas T.B."/>
            <person name="Moussa E."/>
            <person name="Panigrahi A."/>
            <person name="Vermont S.J."/>
            <person name="Otto T.D."/>
            <person name="Wastling J."/>
            <person name="Pain A."/>
        </authorList>
    </citation>
    <scope>NUCLEOTIDE SEQUENCE</scope>
    <source>
        <strain evidence="3">Liverpool</strain>
    </source>
</reference>
<evidence type="ECO:0000256" key="1">
    <source>
        <dbReference type="SAM" id="Coils"/>
    </source>
</evidence>
<evidence type="ECO:0000256" key="2">
    <source>
        <dbReference type="SAM" id="MobiDB-lite"/>
    </source>
</evidence>
<accession>A0A0F7UF71</accession>
<keyword evidence="1" id="KW-0175">Coiled coil</keyword>
<feature type="compositionally biased region" description="Gly residues" evidence="2">
    <location>
        <begin position="779"/>
        <end position="796"/>
    </location>
</feature>
<feature type="compositionally biased region" description="Basic and acidic residues" evidence="2">
    <location>
        <begin position="141"/>
        <end position="151"/>
    </location>
</feature>
<dbReference type="EMBL" id="LN714484">
    <property type="protein sequence ID" value="CEL68544.1"/>
    <property type="molecule type" value="Genomic_DNA"/>
</dbReference>
<proteinExistence type="predicted"/>
<feature type="region of interest" description="Disordered" evidence="2">
    <location>
        <begin position="1"/>
        <end position="274"/>
    </location>
</feature>
<evidence type="ECO:0000313" key="3">
    <source>
        <dbReference type="EMBL" id="CEL68544.1"/>
    </source>
</evidence>
<feature type="compositionally biased region" description="Basic and acidic residues" evidence="2">
    <location>
        <begin position="433"/>
        <end position="452"/>
    </location>
</feature>